<feature type="region of interest" description="Disordered" evidence="1">
    <location>
        <begin position="23"/>
        <end position="102"/>
    </location>
</feature>
<evidence type="ECO:0000313" key="3">
    <source>
        <dbReference type="Proteomes" id="UP000287651"/>
    </source>
</evidence>
<gene>
    <name evidence="2" type="ORF">B296_00043629</name>
</gene>
<accession>A0A426Y6E4</accession>
<dbReference type="Proteomes" id="UP000287651">
    <property type="component" value="Unassembled WGS sequence"/>
</dbReference>
<organism evidence="2 3">
    <name type="scientific">Ensete ventricosum</name>
    <name type="common">Abyssinian banana</name>
    <name type="synonym">Musa ensete</name>
    <dbReference type="NCBI Taxonomy" id="4639"/>
    <lineage>
        <taxon>Eukaryota</taxon>
        <taxon>Viridiplantae</taxon>
        <taxon>Streptophyta</taxon>
        <taxon>Embryophyta</taxon>
        <taxon>Tracheophyta</taxon>
        <taxon>Spermatophyta</taxon>
        <taxon>Magnoliopsida</taxon>
        <taxon>Liliopsida</taxon>
        <taxon>Zingiberales</taxon>
        <taxon>Musaceae</taxon>
        <taxon>Ensete</taxon>
    </lineage>
</organism>
<evidence type="ECO:0000256" key="1">
    <source>
        <dbReference type="SAM" id="MobiDB-lite"/>
    </source>
</evidence>
<proteinExistence type="predicted"/>
<sequence>MNHRGASKCLAFLDRPMGSAANKIASRVGGDPSQAGFPRRGGRARATRPVSLRSLLRKKLRRGDRPLGFLSRPSSPSARHSSAGRPEIGRSLVSDLEHCQRG</sequence>
<dbReference type="EMBL" id="AMZH03014602">
    <property type="protein sequence ID" value="RRT47355.1"/>
    <property type="molecule type" value="Genomic_DNA"/>
</dbReference>
<dbReference type="AlphaFoldDB" id="A0A426Y6E4"/>
<feature type="non-terminal residue" evidence="2">
    <location>
        <position position="102"/>
    </location>
</feature>
<comment type="caution">
    <text evidence="2">The sequence shown here is derived from an EMBL/GenBank/DDBJ whole genome shotgun (WGS) entry which is preliminary data.</text>
</comment>
<reference evidence="2 3" key="1">
    <citation type="journal article" date="2014" name="Agronomy (Basel)">
        <title>A Draft Genome Sequence for Ensete ventricosum, the Drought-Tolerant Tree Against Hunger.</title>
        <authorList>
            <person name="Harrison J."/>
            <person name="Moore K.A."/>
            <person name="Paszkiewicz K."/>
            <person name="Jones T."/>
            <person name="Grant M."/>
            <person name="Ambacheew D."/>
            <person name="Muzemil S."/>
            <person name="Studholme D.J."/>
        </authorList>
    </citation>
    <scope>NUCLEOTIDE SEQUENCE [LARGE SCALE GENOMIC DNA]</scope>
</reference>
<evidence type="ECO:0000313" key="2">
    <source>
        <dbReference type="EMBL" id="RRT47355.1"/>
    </source>
</evidence>
<protein>
    <submittedName>
        <fullName evidence="2">Uncharacterized protein</fullName>
    </submittedName>
</protein>
<name>A0A426Y6E4_ENSVE</name>
<feature type="compositionally biased region" description="Low complexity" evidence="1">
    <location>
        <begin position="71"/>
        <end position="83"/>
    </location>
</feature>